<name>E0IDU8_9BACL</name>
<keyword evidence="3 5" id="KW-0133">Cell shape</keyword>
<dbReference type="InterPro" id="IPR042177">
    <property type="entry name" value="Cell/Rod_1"/>
</dbReference>
<organism evidence="8 9">
    <name type="scientific">Paenibacillus curdlanolyticus YK9</name>
    <dbReference type="NCBI Taxonomy" id="717606"/>
    <lineage>
        <taxon>Bacteria</taxon>
        <taxon>Bacillati</taxon>
        <taxon>Bacillota</taxon>
        <taxon>Bacilli</taxon>
        <taxon>Bacillales</taxon>
        <taxon>Paenibacillaceae</taxon>
        <taxon>Paenibacillus</taxon>
    </lineage>
</organism>
<dbReference type="GO" id="GO:0005886">
    <property type="term" value="C:plasma membrane"/>
    <property type="evidence" value="ECO:0007669"/>
    <property type="project" value="TreeGrafter"/>
</dbReference>
<dbReference type="InterPro" id="IPR055342">
    <property type="entry name" value="MreC_beta-barrel_core"/>
</dbReference>
<evidence type="ECO:0000256" key="6">
    <source>
        <dbReference type="SAM" id="Coils"/>
    </source>
</evidence>
<comment type="function">
    <text evidence="5">Involved in formation and maintenance of cell shape.</text>
</comment>
<dbReference type="NCBIfam" id="TIGR00219">
    <property type="entry name" value="mreC"/>
    <property type="match status" value="1"/>
</dbReference>
<dbReference type="STRING" id="717606.PaecuDRAFT_3839"/>
<evidence type="ECO:0000256" key="3">
    <source>
        <dbReference type="ARBA" id="ARBA00022960"/>
    </source>
</evidence>
<dbReference type="PANTHER" id="PTHR34138">
    <property type="entry name" value="CELL SHAPE-DETERMINING PROTEIN MREC"/>
    <property type="match status" value="1"/>
</dbReference>
<comment type="similarity">
    <text evidence="1 5">Belongs to the MreC family.</text>
</comment>
<dbReference type="InterPro" id="IPR007221">
    <property type="entry name" value="MreC"/>
</dbReference>
<evidence type="ECO:0000259" key="7">
    <source>
        <dbReference type="Pfam" id="PF04085"/>
    </source>
</evidence>
<dbReference type="PANTHER" id="PTHR34138:SF1">
    <property type="entry name" value="CELL SHAPE-DETERMINING PROTEIN MREC"/>
    <property type="match status" value="1"/>
</dbReference>
<evidence type="ECO:0000256" key="4">
    <source>
        <dbReference type="ARBA" id="ARBA00032089"/>
    </source>
</evidence>
<dbReference type="Gene3D" id="2.40.10.350">
    <property type="entry name" value="Rod shape-determining protein MreC, domain 2"/>
    <property type="match status" value="1"/>
</dbReference>
<dbReference type="AlphaFoldDB" id="E0IDU8"/>
<evidence type="ECO:0000313" key="9">
    <source>
        <dbReference type="Proteomes" id="UP000005387"/>
    </source>
</evidence>
<keyword evidence="6" id="KW-0175">Coiled coil</keyword>
<feature type="domain" description="Rod shape-determining protein MreC beta-barrel core" evidence="7">
    <location>
        <begin position="128"/>
        <end position="285"/>
    </location>
</feature>
<evidence type="ECO:0000256" key="1">
    <source>
        <dbReference type="ARBA" id="ARBA00009369"/>
    </source>
</evidence>
<proteinExistence type="inferred from homology"/>
<dbReference type="eggNOG" id="COG1792">
    <property type="taxonomic scope" value="Bacteria"/>
</dbReference>
<dbReference type="PIRSF" id="PIRSF038471">
    <property type="entry name" value="MreC"/>
    <property type="match status" value="1"/>
</dbReference>
<protein>
    <recommendedName>
        <fullName evidence="2 5">Cell shape-determining protein MreC</fullName>
    </recommendedName>
    <alternativeName>
        <fullName evidence="4 5">Cell shape protein MreC</fullName>
    </alternativeName>
</protein>
<dbReference type="EMBL" id="AEDD01000011">
    <property type="protein sequence ID" value="EFM09302.1"/>
    <property type="molecule type" value="Genomic_DNA"/>
</dbReference>
<dbReference type="InterPro" id="IPR042175">
    <property type="entry name" value="Cell/Rod_MreC_2"/>
</dbReference>
<accession>E0IDU8</accession>
<dbReference type="Pfam" id="PF04085">
    <property type="entry name" value="MreC"/>
    <property type="match status" value="1"/>
</dbReference>
<evidence type="ECO:0000256" key="2">
    <source>
        <dbReference type="ARBA" id="ARBA00013855"/>
    </source>
</evidence>
<evidence type="ECO:0000256" key="5">
    <source>
        <dbReference type="PIRNR" id="PIRNR038471"/>
    </source>
</evidence>
<evidence type="ECO:0000313" key="8">
    <source>
        <dbReference type="EMBL" id="EFM09302.1"/>
    </source>
</evidence>
<keyword evidence="9" id="KW-1185">Reference proteome</keyword>
<sequence length="294" mass="32625">MIELFNLMRNKRLFVLMIGLILFIAVLGFSLNDRKLSAPEKFVNDSVAYVQQWFYKPAGYIAGLFEDIGSIRSLHEENEQLRTTAAAYARDKIKYNVIEKENVRLQEKLHFTERQKKLNDYEYLIAQVVAVSPDPYNPTIRINLGSENGIKKDMAVVSEDGLVGIVDKVSAFSSSVQPISSLDEKSPNSKSISVTVLGRENESFGIISTYDKESGRLMMSRIPEKDPMMVGDTVITSGLGNVFPSGLVVGTVETPPQAGDFGLTKVASVRPLADFDRPTELFVVKMSETGDETP</sequence>
<dbReference type="Gene3D" id="2.40.10.340">
    <property type="entry name" value="Rod shape-determining protein MreC, domain 1"/>
    <property type="match status" value="1"/>
</dbReference>
<feature type="coiled-coil region" evidence="6">
    <location>
        <begin position="71"/>
        <end position="115"/>
    </location>
</feature>
<reference evidence="8 9" key="1">
    <citation type="submission" date="2010-07" db="EMBL/GenBank/DDBJ databases">
        <title>The draft genome of Paenibacillus curdlanolyticus YK9.</title>
        <authorList>
            <consortium name="US DOE Joint Genome Institute (JGI-PGF)"/>
            <person name="Lucas S."/>
            <person name="Copeland A."/>
            <person name="Lapidus A."/>
            <person name="Cheng J.-F."/>
            <person name="Bruce D."/>
            <person name="Goodwin L."/>
            <person name="Pitluck S."/>
            <person name="Land M.L."/>
            <person name="Hauser L."/>
            <person name="Chang Y.-J."/>
            <person name="Jeffries C."/>
            <person name="Anderson I.J."/>
            <person name="Johnson E."/>
            <person name="Loganathan U."/>
            <person name="Mulhopadhyay B."/>
            <person name="Kyrpides N."/>
            <person name="Woyke T.J."/>
        </authorList>
    </citation>
    <scope>NUCLEOTIDE SEQUENCE [LARGE SCALE GENOMIC DNA]</scope>
    <source>
        <strain evidence="8 9">YK9</strain>
    </source>
</reference>
<gene>
    <name evidence="8" type="ORF">PaecuDRAFT_3839</name>
</gene>
<dbReference type="GO" id="GO:0008360">
    <property type="term" value="P:regulation of cell shape"/>
    <property type="evidence" value="ECO:0007669"/>
    <property type="project" value="UniProtKB-KW"/>
</dbReference>
<dbReference type="Proteomes" id="UP000005387">
    <property type="component" value="Unassembled WGS sequence"/>
</dbReference>